<dbReference type="Proteomes" id="UP000321353">
    <property type="component" value="Chromosome"/>
</dbReference>
<dbReference type="KEGG" id="smam:Mal15_15280"/>
<comment type="similarity">
    <text evidence="2">Belongs to the polysaccharide synthase family.</text>
</comment>
<dbReference type="AlphaFoldDB" id="A0A5B9M8L4"/>
<name>A0A5B9M8L4_9BACT</name>
<protein>
    <recommendedName>
        <fullName evidence="10">Polysaccharide biosynthesis protein</fullName>
    </recommendedName>
</protein>
<evidence type="ECO:0000256" key="3">
    <source>
        <dbReference type="ARBA" id="ARBA00022475"/>
    </source>
</evidence>
<evidence type="ECO:0000256" key="1">
    <source>
        <dbReference type="ARBA" id="ARBA00004651"/>
    </source>
</evidence>
<comment type="subcellular location">
    <subcellularLocation>
        <location evidence="1">Cell membrane</location>
        <topology evidence="1">Multi-pass membrane protein</topology>
    </subcellularLocation>
</comment>
<evidence type="ECO:0000313" key="8">
    <source>
        <dbReference type="EMBL" id="QEF97488.1"/>
    </source>
</evidence>
<proteinExistence type="inferred from homology"/>
<keyword evidence="9" id="KW-1185">Reference proteome</keyword>
<evidence type="ECO:0000256" key="2">
    <source>
        <dbReference type="ARBA" id="ARBA00007430"/>
    </source>
</evidence>
<dbReference type="PANTHER" id="PTHR30250">
    <property type="entry name" value="PST FAMILY PREDICTED COLANIC ACID TRANSPORTER"/>
    <property type="match status" value="1"/>
</dbReference>
<feature type="transmembrane region" description="Helical" evidence="7">
    <location>
        <begin position="301"/>
        <end position="326"/>
    </location>
</feature>
<gene>
    <name evidence="8" type="ORF">Mal15_15280</name>
</gene>
<dbReference type="EMBL" id="CP036264">
    <property type="protein sequence ID" value="QEF97488.1"/>
    <property type="molecule type" value="Genomic_DNA"/>
</dbReference>
<feature type="transmembrane region" description="Helical" evidence="7">
    <location>
        <begin position="371"/>
        <end position="390"/>
    </location>
</feature>
<evidence type="ECO:0000313" key="9">
    <source>
        <dbReference type="Proteomes" id="UP000321353"/>
    </source>
</evidence>
<keyword evidence="3" id="KW-1003">Cell membrane</keyword>
<keyword evidence="6 7" id="KW-0472">Membrane</keyword>
<accession>A0A5B9M8L4</accession>
<evidence type="ECO:0000256" key="7">
    <source>
        <dbReference type="SAM" id="Phobius"/>
    </source>
</evidence>
<feature type="transmembrane region" description="Helical" evidence="7">
    <location>
        <begin position="258"/>
        <end position="275"/>
    </location>
</feature>
<feature type="transmembrane region" description="Helical" evidence="7">
    <location>
        <begin position="123"/>
        <end position="145"/>
    </location>
</feature>
<feature type="transmembrane region" description="Helical" evidence="7">
    <location>
        <begin position="396"/>
        <end position="417"/>
    </location>
</feature>
<evidence type="ECO:0000256" key="5">
    <source>
        <dbReference type="ARBA" id="ARBA00022989"/>
    </source>
</evidence>
<feature type="transmembrane region" description="Helical" evidence="7">
    <location>
        <begin position="165"/>
        <end position="190"/>
    </location>
</feature>
<dbReference type="GO" id="GO:0005886">
    <property type="term" value="C:plasma membrane"/>
    <property type="evidence" value="ECO:0007669"/>
    <property type="project" value="UniProtKB-SubCell"/>
</dbReference>
<evidence type="ECO:0000256" key="4">
    <source>
        <dbReference type="ARBA" id="ARBA00022692"/>
    </source>
</evidence>
<evidence type="ECO:0008006" key="10">
    <source>
        <dbReference type="Google" id="ProtNLM"/>
    </source>
</evidence>
<sequence>MAARMWQIPSGVVTTVLIALCFQADEQGVYYLILTLTGLQALADAGLINTLLHAASHETAGARLDRSGFLHAPRRARQRLSAMVRFAAAWFGIAASILVVIGIVAGAVLLTRQQEMRSGMAPLVSAMILSGMVFALAPLVAFLEGCDQVRTVNRYRFVQTVLGSFVVWGCLASGAGLWTVAASIATQLACEATLIGWRYRCFFCQLIRTRPGQFRWREEIWPLQWRIGVQSMVRYLAFLPILPVLFDAHGPEIAGRYGMTWQVISSLMMVAYVYVRTRSPAFGRLIAEHRRGESNMIFKRVTIGSTVLLSALVTGFCVSLLLLQALGWPLTDQLVGRFLPITACVCFAIAVIPMHLTQCFSIFIRSQKFDPIWRVSLPSGIALAVLAYFSARSGHLEWIAGSMTLTFGCSAIALGMMCRWYSRHFQQVENSAKLG</sequence>
<keyword evidence="4 7" id="KW-0812">Transmembrane</keyword>
<keyword evidence="5 7" id="KW-1133">Transmembrane helix</keyword>
<dbReference type="InterPro" id="IPR050833">
    <property type="entry name" value="Poly_Biosynth_Transport"/>
</dbReference>
<feature type="transmembrane region" description="Helical" evidence="7">
    <location>
        <begin position="338"/>
        <end position="364"/>
    </location>
</feature>
<evidence type="ECO:0000256" key="6">
    <source>
        <dbReference type="ARBA" id="ARBA00023136"/>
    </source>
</evidence>
<reference evidence="8 9" key="1">
    <citation type="submission" date="2019-02" db="EMBL/GenBank/DDBJ databases">
        <title>Planctomycetal bacteria perform biofilm scaping via a novel small molecule.</title>
        <authorList>
            <person name="Jeske O."/>
            <person name="Boedeker C."/>
            <person name="Wiegand S."/>
            <person name="Breitling P."/>
            <person name="Kallscheuer N."/>
            <person name="Jogler M."/>
            <person name="Rohde M."/>
            <person name="Petersen J."/>
            <person name="Medema M.H."/>
            <person name="Surup F."/>
            <person name="Jogler C."/>
        </authorList>
    </citation>
    <scope>NUCLEOTIDE SEQUENCE [LARGE SCALE GENOMIC DNA]</scope>
    <source>
        <strain evidence="8 9">Mal15</strain>
    </source>
</reference>
<dbReference type="PANTHER" id="PTHR30250:SF10">
    <property type="entry name" value="LIPOPOLYSACCHARIDE BIOSYNTHESIS PROTEIN WZXC"/>
    <property type="match status" value="1"/>
</dbReference>
<feature type="transmembrane region" description="Helical" evidence="7">
    <location>
        <begin position="87"/>
        <end position="111"/>
    </location>
</feature>
<organism evidence="8 9">
    <name type="scientific">Stieleria maiorica</name>
    <dbReference type="NCBI Taxonomy" id="2795974"/>
    <lineage>
        <taxon>Bacteria</taxon>
        <taxon>Pseudomonadati</taxon>
        <taxon>Planctomycetota</taxon>
        <taxon>Planctomycetia</taxon>
        <taxon>Pirellulales</taxon>
        <taxon>Pirellulaceae</taxon>
        <taxon>Stieleria</taxon>
    </lineage>
</organism>